<reference evidence="1" key="1">
    <citation type="journal article" date="2014" name="Genome Biol. Evol.">
        <title>Pangenome evidence for extensive interdomain horizontal transfer affecting lineage core and shell genes in uncultured planktonic thaumarchaeota and euryarchaeota.</title>
        <authorList>
            <person name="Deschamps P."/>
            <person name="Zivanovic Y."/>
            <person name="Moreira D."/>
            <person name="Rodriguez-Valera F."/>
            <person name="Lopez-Garcia P."/>
        </authorList>
    </citation>
    <scope>NUCLEOTIDE SEQUENCE</scope>
</reference>
<accession>A0A075HWI0</accession>
<organism evidence="1">
    <name type="scientific">uncultured marine group II/III euryarchaeote KM3_92_B07</name>
    <dbReference type="NCBI Taxonomy" id="1456543"/>
    <lineage>
        <taxon>Archaea</taxon>
        <taxon>Methanobacteriati</taxon>
        <taxon>Methanobacteriota</taxon>
        <taxon>environmental samples</taxon>
    </lineage>
</organism>
<evidence type="ECO:0000313" key="1">
    <source>
        <dbReference type="EMBL" id="AIF20701.1"/>
    </source>
</evidence>
<name>A0A075HWI0_9EURY</name>
<proteinExistence type="predicted"/>
<dbReference type="EMBL" id="KF901173">
    <property type="protein sequence ID" value="AIF20701.1"/>
    <property type="molecule type" value="Genomic_DNA"/>
</dbReference>
<sequence length="240" mass="26756">MDDFFSYQNILNLVSDGWIETLNPTILVTGIESFEFALNNKNECAGALAALDHSSTLLSLLYLTQEAKYIYGGREGNQWQPPIIEVEFRKEIDLEENIGITNQNGEVSLPSIWIHLGHGSYEKYGCEEVEDGPAKISRANDGYGGAKGWIDTKQMRSFIDKCSSGHLLLAVLPICRSIYSKKVLSGSSNISMIIGEDEEDIGQVQVEKYLNELQTLAKAGYDTLSDISIHYHRANKLDIE</sequence>
<protein>
    <submittedName>
        <fullName evidence="1">Uncharacterized protein</fullName>
    </submittedName>
</protein>
<dbReference type="AlphaFoldDB" id="A0A075HWI0"/>